<dbReference type="EMBL" id="LRGB01003241">
    <property type="protein sequence ID" value="KZS03629.1"/>
    <property type="molecule type" value="Genomic_DNA"/>
</dbReference>
<evidence type="ECO:0000259" key="2">
    <source>
        <dbReference type="PROSITE" id="PS50994"/>
    </source>
</evidence>
<evidence type="ECO:0000313" key="4">
    <source>
        <dbReference type="Proteomes" id="UP000076858"/>
    </source>
</evidence>
<dbReference type="InterPro" id="IPR001584">
    <property type="entry name" value="Integrase_cat-core"/>
</dbReference>
<dbReference type="Gene3D" id="3.30.420.10">
    <property type="entry name" value="Ribonuclease H-like superfamily/Ribonuclease H"/>
    <property type="match status" value="1"/>
</dbReference>
<dbReference type="STRING" id="35525.A0A164KXZ2"/>
<dbReference type="InterPro" id="IPR036397">
    <property type="entry name" value="RNaseH_sf"/>
</dbReference>
<protein>
    <recommendedName>
        <fullName evidence="2">Integrase catalytic domain-containing protein</fullName>
    </recommendedName>
</protein>
<proteinExistence type="predicted"/>
<feature type="domain" description="Integrase catalytic" evidence="2">
    <location>
        <begin position="115"/>
        <end position="213"/>
    </location>
</feature>
<keyword evidence="4" id="KW-1185">Reference proteome</keyword>
<comment type="caution">
    <text evidence="3">The sequence shown here is derived from an EMBL/GenBank/DDBJ whole genome shotgun (WGS) entry which is preliminary data.</text>
</comment>
<dbReference type="GO" id="GO:0015074">
    <property type="term" value="P:DNA integration"/>
    <property type="evidence" value="ECO:0007669"/>
    <property type="project" value="InterPro"/>
</dbReference>
<dbReference type="Proteomes" id="UP000076858">
    <property type="component" value="Unassembled WGS sequence"/>
</dbReference>
<dbReference type="OrthoDB" id="6373546at2759"/>
<dbReference type="SUPFAM" id="SSF53098">
    <property type="entry name" value="Ribonuclease H-like"/>
    <property type="match status" value="1"/>
</dbReference>
<dbReference type="GO" id="GO:0003676">
    <property type="term" value="F:nucleic acid binding"/>
    <property type="evidence" value="ECO:0007669"/>
    <property type="project" value="InterPro"/>
</dbReference>
<dbReference type="PANTHER" id="PTHR33244">
    <property type="entry name" value="INTEGRASE CATALYTIC DOMAIN-CONTAINING PROTEIN-RELATED"/>
    <property type="match status" value="1"/>
</dbReference>
<dbReference type="PANTHER" id="PTHR33244:SF3">
    <property type="entry name" value="PEPTIDASE A2 DOMAIN-CONTAINING PROTEIN"/>
    <property type="match status" value="1"/>
</dbReference>
<evidence type="ECO:0000256" key="1">
    <source>
        <dbReference type="SAM" id="MobiDB-lite"/>
    </source>
</evidence>
<gene>
    <name evidence="3" type="ORF">APZ42_033608</name>
</gene>
<name>A0A164KXZ2_9CRUS</name>
<sequence>MCASCFNQVPNSYPTNTTDKRVCKAYYRGNFPQTSQAQEAKLSMVRYPPFTTKGVNHVAFVGRQSRGRFLTEQSFDGLKSFSRQWVKSRQLRLPLLVKYPVSSVTLAARNNFRESDNGTQFCSAEFREFCRRIGVKQVTSSPEFAQSNGLVERHIQTVKRTLLKMFAEGKSLWESLAAIRSTPVSSTLPAPSILLQDRHLRGNLPFLLAELKPKFVLSSLVKRELSVRQTRAASLQAGLPSARASALRVGQVVRALVGHKWLRGVVHSVCPEPQSYVVRLDDDRLFRRTRWAINVDNGYVSHRFPMVSGYDVSHPIPHRAQPGPSTASSVQSRPTLAATCPTPAVPQTLIQVCAQPSPAGPATPLSRLRPSPHPVNSGFQSRTAPARLFGAQVGPNNMSESSDAPAVLPEIEPFGTTRSGVRFGINMNATKNK</sequence>
<reference evidence="3 4" key="1">
    <citation type="submission" date="2016-03" db="EMBL/GenBank/DDBJ databases">
        <title>EvidentialGene: Evidence-directed Construction of Genes on Genomes.</title>
        <authorList>
            <person name="Gilbert D.G."/>
            <person name="Choi J.-H."/>
            <person name="Mockaitis K."/>
            <person name="Colbourne J."/>
            <person name="Pfrender M."/>
        </authorList>
    </citation>
    <scope>NUCLEOTIDE SEQUENCE [LARGE SCALE GENOMIC DNA]</scope>
    <source>
        <strain evidence="3 4">Xinb3</strain>
        <tissue evidence="3">Complete organism</tissue>
    </source>
</reference>
<evidence type="ECO:0000313" key="3">
    <source>
        <dbReference type="EMBL" id="KZS03629.1"/>
    </source>
</evidence>
<organism evidence="3 4">
    <name type="scientific">Daphnia magna</name>
    <dbReference type="NCBI Taxonomy" id="35525"/>
    <lineage>
        <taxon>Eukaryota</taxon>
        <taxon>Metazoa</taxon>
        <taxon>Ecdysozoa</taxon>
        <taxon>Arthropoda</taxon>
        <taxon>Crustacea</taxon>
        <taxon>Branchiopoda</taxon>
        <taxon>Diplostraca</taxon>
        <taxon>Cladocera</taxon>
        <taxon>Anomopoda</taxon>
        <taxon>Daphniidae</taxon>
        <taxon>Daphnia</taxon>
    </lineage>
</organism>
<dbReference type="AlphaFoldDB" id="A0A164KXZ2"/>
<dbReference type="PROSITE" id="PS50994">
    <property type="entry name" value="INTEGRASE"/>
    <property type="match status" value="1"/>
</dbReference>
<accession>A0A164KXZ2</accession>
<dbReference type="InterPro" id="IPR012337">
    <property type="entry name" value="RNaseH-like_sf"/>
</dbReference>
<feature type="region of interest" description="Disordered" evidence="1">
    <location>
        <begin position="357"/>
        <end position="381"/>
    </location>
</feature>